<evidence type="ECO:0000256" key="4">
    <source>
        <dbReference type="ARBA" id="ARBA00022729"/>
    </source>
</evidence>
<dbReference type="InterPro" id="IPR036881">
    <property type="entry name" value="Glyco_hydro_3_C_sf"/>
</dbReference>
<evidence type="ECO:0000313" key="11">
    <source>
        <dbReference type="Proteomes" id="UP000003874"/>
    </source>
</evidence>
<dbReference type="HOGENOM" id="CLU_004542_5_1_10"/>
<dbReference type="PRINTS" id="PR00133">
    <property type="entry name" value="GLHYDRLASE3"/>
</dbReference>
<dbReference type="PROSITE" id="PS00775">
    <property type="entry name" value="GLYCOSYL_HYDROL_F3"/>
    <property type="match status" value="1"/>
</dbReference>
<sequence length="771" mass="84705">MNMKRIIAAVVCLIGFSFAGFAQKSSPRVSQKPVKNTLTDAEKETRFVRDLMKKMTLTEKIGQLSQYVGGELLTGPKSGAVSDSLFVRGMVGSILNVGGVDNLRKLQQKNMESSRLKIPILFAFDVIHGYKTIFPTPLAESCSWDLALMYETAKAAAIEASASGIHWTFAPMVDVARDPRWGRIVEGAGEDTYLGCKIAEARVRGFQWNLGKPNALFACAKHFVAYGAPQAGRDYAPVDLSLSALAEVYLPPFKACIDAGVHTFMSAFNSINGVPATSNRWLLTDLLRKEWKFKGFVVSDWNAVQELKAHGVAETDEDAAMAAFNAGVDMNMTDGLYNRCLEKLVRENRIDMNEIDASVERILRAKYALGLFEDPYRFLDNQRESREVRSASAMALARKAAASSMVLLKNANALLPLSKQTKRIALVGPLANNRAEVMGSWKARGEDKDVVTVLEGIKNKLGSGTEVNYVQGCDFLDPSTTEFSAALEAAKQSDVVIAVVGEKALMSGESRSRAVLRLPGKQEALLDTLRKAGKPLVVVLMNGRPLCLESVDKQTDAMLEAWFPGTQCGNAVADVLFGDIVPAAKLTASFPLTEGQIPNNYNYKRSGRPGDMPYSSTVRHIDVPNRNLYPFGYGLSYTTFSYGEMQCPTAFDDKGFLPVSVDVTNTGNYDGEEIVQLYVADKVASMVRPIKELKGFQKVFIPKGQTKRVEFKLNVKDLGFWNSLMQYVVEPGTFEIMVGTNSEELQKKEAVWDDGKVSEAPSARVRVVVQH</sequence>
<dbReference type="Pfam" id="PF00933">
    <property type="entry name" value="Glyco_hydro_3"/>
    <property type="match status" value="1"/>
</dbReference>
<evidence type="ECO:0000313" key="10">
    <source>
        <dbReference type="EMBL" id="EFV03922.1"/>
    </source>
</evidence>
<evidence type="ECO:0000259" key="9">
    <source>
        <dbReference type="SMART" id="SM01217"/>
    </source>
</evidence>
<evidence type="ECO:0000256" key="7">
    <source>
        <dbReference type="RuleBase" id="RU361161"/>
    </source>
</evidence>
<dbReference type="GO" id="GO:0008422">
    <property type="term" value="F:beta-glucosidase activity"/>
    <property type="evidence" value="ECO:0007669"/>
    <property type="project" value="UniProtKB-EC"/>
</dbReference>
<dbReference type="InterPro" id="IPR019800">
    <property type="entry name" value="Glyco_hydro_3_AS"/>
</dbReference>
<dbReference type="InterPro" id="IPR013783">
    <property type="entry name" value="Ig-like_fold"/>
</dbReference>
<proteinExistence type="inferred from homology"/>
<protein>
    <recommendedName>
        <fullName evidence="3">beta-glucosidase</fullName>
        <ecNumber evidence="3">3.2.1.21</ecNumber>
    </recommendedName>
</protein>
<dbReference type="Gene3D" id="3.20.20.300">
    <property type="entry name" value="Glycoside hydrolase, family 3, N-terminal domain"/>
    <property type="match status" value="1"/>
</dbReference>
<dbReference type="Gene3D" id="2.60.40.10">
    <property type="entry name" value="Immunoglobulins"/>
    <property type="match status" value="1"/>
</dbReference>
<evidence type="ECO:0000256" key="8">
    <source>
        <dbReference type="SAM" id="SignalP"/>
    </source>
</evidence>
<dbReference type="InterPro" id="IPR036962">
    <property type="entry name" value="Glyco_hydro_3_N_sf"/>
</dbReference>
<dbReference type="PANTHER" id="PTHR30620:SF16">
    <property type="entry name" value="LYSOSOMAL BETA GLUCOSIDASE"/>
    <property type="match status" value="1"/>
</dbReference>
<dbReference type="InterPro" id="IPR026891">
    <property type="entry name" value="Fn3-like"/>
</dbReference>
<comment type="caution">
    <text evidence="10">The sequence shown here is derived from an EMBL/GenBank/DDBJ whole genome shotgun (WGS) entry which is preliminary data.</text>
</comment>
<gene>
    <name evidence="10" type="primary">bglX2</name>
    <name evidence="10" type="ORF">HMPREF9420_1924</name>
</gene>
<dbReference type="Gene3D" id="3.40.50.1700">
    <property type="entry name" value="Glycoside hydrolase family 3 C-terminal domain"/>
    <property type="match status" value="1"/>
</dbReference>
<dbReference type="PANTHER" id="PTHR30620">
    <property type="entry name" value="PERIPLASMIC BETA-GLUCOSIDASE-RELATED"/>
    <property type="match status" value="1"/>
</dbReference>
<dbReference type="SMART" id="SM01217">
    <property type="entry name" value="Fn3_like"/>
    <property type="match status" value="1"/>
</dbReference>
<evidence type="ECO:0000256" key="1">
    <source>
        <dbReference type="ARBA" id="ARBA00000448"/>
    </source>
</evidence>
<dbReference type="NCBIfam" id="NF011678">
    <property type="entry name" value="PRK15098.1"/>
    <property type="match status" value="1"/>
</dbReference>
<dbReference type="STRING" id="888832.HMPREF9420_1924"/>
<dbReference type="EC" id="3.2.1.21" evidence="3"/>
<feature type="signal peptide" evidence="8">
    <location>
        <begin position="1"/>
        <end position="22"/>
    </location>
</feature>
<comment type="similarity">
    <text evidence="2 7">Belongs to the glycosyl hydrolase 3 family.</text>
</comment>
<feature type="chain" id="PRO_5003206799" description="beta-glucosidase" evidence="8">
    <location>
        <begin position="23"/>
        <end position="771"/>
    </location>
</feature>
<evidence type="ECO:0000256" key="3">
    <source>
        <dbReference type="ARBA" id="ARBA00012744"/>
    </source>
</evidence>
<dbReference type="InterPro" id="IPR001764">
    <property type="entry name" value="Glyco_hydro_3_N"/>
</dbReference>
<organism evidence="10 11">
    <name type="scientific">Segatella salivae DSM 15606</name>
    <dbReference type="NCBI Taxonomy" id="888832"/>
    <lineage>
        <taxon>Bacteria</taxon>
        <taxon>Pseudomonadati</taxon>
        <taxon>Bacteroidota</taxon>
        <taxon>Bacteroidia</taxon>
        <taxon>Bacteroidales</taxon>
        <taxon>Prevotellaceae</taxon>
        <taxon>Segatella</taxon>
    </lineage>
</organism>
<dbReference type="GO" id="GO:0009251">
    <property type="term" value="P:glucan catabolic process"/>
    <property type="evidence" value="ECO:0007669"/>
    <property type="project" value="TreeGrafter"/>
</dbReference>
<dbReference type="FunFam" id="2.60.40.10:FF:000495">
    <property type="entry name" value="Periplasmic beta-glucosidase"/>
    <property type="match status" value="1"/>
</dbReference>
<comment type="catalytic activity">
    <reaction evidence="1">
        <text>Hydrolysis of terminal, non-reducing beta-D-glucosyl residues with release of beta-D-glucose.</text>
        <dbReference type="EC" id="3.2.1.21"/>
    </reaction>
</comment>
<dbReference type="AlphaFoldDB" id="E6MR06"/>
<dbReference type="InterPro" id="IPR017853">
    <property type="entry name" value="GH"/>
</dbReference>
<keyword evidence="4 8" id="KW-0732">Signal</keyword>
<keyword evidence="6 7" id="KW-0326">Glycosidase</keyword>
<dbReference type="SUPFAM" id="SSF52279">
    <property type="entry name" value="Beta-D-glucan exohydrolase, C-terminal domain"/>
    <property type="match status" value="1"/>
</dbReference>
<dbReference type="InterPro" id="IPR002772">
    <property type="entry name" value="Glyco_hydro_3_C"/>
</dbReference>
<dbReference type="FunFam" id="3.20.20.300:FF:000005">
    <property type="entry name" value="Periplasmic beta-glucosidase"/>
    <property type="match status" value="1"/>
</dbReference>
<keyword evidence="5 7" id="KW-0378">Hydrolase</keyword>
<dbReference type="eggNOG" id="COG1472">
    <property type="taxonomic scope" value="Bacteria"/>
</dbReference>
<name>E6MR06_9BACT</name>
<evidence type="ECO:0000256" key="5">
    <source>
        <dbReference type="ARBA" id="ARBA00022801"/>
    </source>
</evidence>
<feature type="domain" description="Fibronectin type III-like" evidence="9">
    <location>
        <begin position="673"/>
        <end position="742"/>
    </location>
</feature>
<dbReference type="SUPFAM" id="SSF51445">
    <property type="entry name" value="(Trans)glycosidases"/>
    <property type="match status" value="1"/>
</dbReference>
<dbReference type="Proteomes" id="UP000003874">
    <property type="component" value="Unassembled WGS sequence"/>
</dbReference>
<keyword evidence="11" id="KW-1185">Reference proteome</keyword>
<reference evidence="10 11" key="1">
    <citation type="submission" date="2010-12" db="EMBL/GenBank/DDBJ databases">
        <authorList>
            <person name="Muzny D."/>
            <person name="Qin X."/>
            <person name="Deng J."/>
            <person name="Jiang H."/>
            <person name="Liu Y."/>
            <person name="Qu J."/>
            <person name="Song X.-Z."/>
            <person name="Zhang L."/>
            <person name="Thornton R."/>
            <person name="Coyle M."/>
            <person name="Francisco L."/>
            <person name="Jackson L."/>
            <person name="Javaid M."/>
            <person name="Korchina V."/>
            <person name="Kovar C."/>
            <person name="Mata R."/>
            <person name="Mathew T."/>
            <person name="Ngo R."/>
            <person name="Nguyen L."/>
            <person name="Nguyen N."/>
            <person name="Okwuonu G."/>
            <person name="Ongeri F."/>
            <person name="Pham C."/>
            <person name="Simmons D."/>
            <person name="Wilczek-Boney K."/>
            <person name="Hale W."/>
            <person name="Jakkamsetti A."/>
            <person name="Pham P."/>
            <person name="Ruth R."/>
            <person name="San Lucas F."/>
            <person name="Warren J."/>
            <person name="Zhang J."/>
            <person name="Zhao Z."/>
            <person name="Zhou C."/>
            <person name="Zhu D."/>
            <person name="Lee S."/>
            <person name="Bess C."/>
            <person name="Blankenburg K."/>
            <person name="Forbes L."/>
            <person name="Fu Q."/>
            <person name="Gubbala S."/>
            <person name="Hirani K."/>
            <person name="Jayaseelan J.C."/>
            <person name="Lara F."/>
            <person name="Munidasa M."/>
            <person name="Palculict T."/>
            <person name="Patil S."/>
            <person name="Pu L.-L."/>
            <person name="Saada N."/>
            <person name="Tang L."/>
            <person name="Weissenberger G."/>
            <person name="Zhu Y."/>
            <person name="Hemphill L."/>
            <person name="Shang Y."/>
            <person name="Youmans B."/>
            <person name="Ayvaz T."/>
            <person name="Ross M."/>
            <person name="Santibanez J."/>
            <person name="Aqrawi P."/>
            <person name="Gross S."/>
            <person name="Joshi V."/>
            <person name="Fowler G."/>
            <person name="Nazareth L."/>
            <person name="Reid J."/>
            <person name="Worley K."/>
            <person name="Petrosino J."/>
            <person name="Highlander S."/>
            <person name="Gibbs R."/>
        </authorList>
    </citation>
    <scope>NUCLEOTIDE SEQUENCE [LARGE SCALE GENOMIC DNA]</scope>
    <source>
        <strain evidence="10 11">DSM 15606</strain>
    </source>
</reference>
<accession>E6MR06</accession>
<dbReference type="EMBL" id="AEQO01000157">
    <property type="protein sequence ID" value="EFV03922.1"/>
    <property type="molecule type" value="Genomic_DNA"/>
</dbReference>
<evidence type="ECO:0000256" key="6">
    <source>
        <dbReference type="ARBA" id="ARBA00023295"/>
    </source>
</evidence>
<evidence type="ECO:0000256" key="2">
    <source>
        <dbReference type="ARBA" id="ARBA00005336"/>
    </source>
</evidence>
<dbReference type="InterPro" id="IPR051915">
    <property type="entry name" value="Cellulose_Degrad_GH3"/>
</dbReference>
<dbReference type="Pfam" id="PF14310">
    <property type="entry name" value="Fn3-like"/>
    <property type="match status" value="1"/>
</dbReference>
<dbReference type="Pfam" id="PF01915">
    <property type="entry name" value="Glyco_hydro_3_C"/>
    <property type="match status" value="1"/>
</dbReference>